<comment type="similarity">
    <text evidence="1">Belongs to the sigma-70 factor family. ECF subfamily.</text>
</comment>
<evidence type="ECO:0000256" key="3">
    <source>
        <dbReference type="ARBA" id="ARBA00023082"/>
    </source>
</evidence>
<feature type="domain" description="RNA polymerase sigma-70 region 2" evidence="5">
    <location>
        <begin position="27"/>
        <end position="92"/>
    </location>
</feature>
<keyword evidence="4" id="KW-0804">Transcription</keyword>
<dbReference type="InterPro" id="IPR007627">
    <property type="entry name" value="RNA_pol_sigma70_r2"/>
</dbReference>
<dbReference type="OrthoDB" id="1342792at2"/>
<dbReference type="InterPro" id="IPR013325">
    <property type="entry name" value="RNA_pol_sigma_r2"/>
</dbReference>
<dbReference type="PANTHER" id="PTHR43133">
    <property type="entry name" value="RNA POLYMERASE ECF-TYPE SIGMA FACTO"/>
    <property type="match status" value="1"/>
</dbReference>
<dbReference type="AlphaFoldDB" id="A0A1I0R2T2"/>
<evidence type="ECO:0000259" key="5">
    <source>
        <dbReference type="Pfam" id="PF04542"/>
    </source>
</evidence>
<accession>A0A1I0R2T2</accession>
<evidence type="ECO:0000259" key="6">
    <source>
        <dbReference type="Pfam" id="PF08281"/>
    </source>
</evidence>
<dbReference type="SUPFAM" id="SSF88946">
    <property type="entry name" value="Sigma2 domain of RNA polymerase sigma factors"/>
    <property type="match status" value="1"/>
</dbReference>
<dbReference type="InterPro" id="IPR014284">
    <property type="entry name" value="RNA_pol_sigma-70_dom"/>
</dbReference>
<keyword evidence="2" id="KW-0805">Transcription regulation</keyword>
<sequence>MHVDEYNEKELLRLVAEGDETAYRQLFHLHWNNVYTVALVLTKSVPLAEDMVQDVFLKVWQKRDQFGHVERFEDYLFMMARNHIFTELKKKAKDETFKKGIIDYFESSGNHADITLLTKETQEQINLAIRQLTPQQELVYRLSRDQGLSHEEIAQQLNISRNTVRNHIVQSLKVIRDYLKDNTSGAVLVWALLKIFFQHH</sequence>
<proteinExistence type="inferred from homology"/>
<dbReference type="PANTHER" id="PTHR43133:SF46">
    <property type="entry name" value="RNA POLYMERASE SIGMA-70 FACTOR ECF SUBFAMILY"/>
    <property type="match status" value="1"/>
</dbReference>
<dbReference type="GO" id="GO:0003677">
    <property type="term" value="F:DNA binding"/>
    <property type="evidence" value="ECO:0007669"/>
    <property type="project" value="InterPro"/>
</dbReference>
<evidence type="ECO:0000256" key="1">
    <source>
        <dbReference type="ARBA" id="ARBA00010641"/>
    </source>
</evidence>
<reference evidence="8" key="1">
    <citation type="submission" date="2016-10" db="EMBL/GenBank/DDBJ databases">
        <authorList>
            <person name="Varghese N."/>
            <person name="Submissions S."/>
        </authorList>
    </citation>
    <scope>NUCLEOTIDE SEQUENCE [LARGE SCALE GENOMIC DNA]</scope>
    <source>
        <strain evidence="8">DSM 3695</strain>
    </source>
</reference>
<dbReference type="InterPro" id="IPR013249">
    <property type="entry name" value="RNA_pol_sigma70_r4_t2"/>
</dbReference>
<gene>
    <name evidence="7" type="ORF">SAMN04488122_2145</name>
</gene>
<dbReference type="Pfam" id="PF08281">
    <property type="entry name" value="Sigma70_r4_2"/>
    <property type="match status" value="1"/>
</dbReference>
<dbReference type="Proteomes" id="UP000199310">
    <property type="component" value="Unassembled WGS sequence"/>
</dbReference>
<feature type="domain" description="RNA polymerase sigma factor 70 region 4 type 2" evidence="6">
    <location>
        <begin position="123"/>
        <end position="173"/>
    </location>
</feature>
<dbReference type="InterPro" id="IPR014327">
    <property type="entry name" value="RNA_pol_sigma70_bacteroid"/>
</dbReference>
<dbReference type="EMBL" id="FOJG01000001">
    <property type="protein sequence ID" value="SEW34761.1"/>
    <property type="molecule type" value="Genomic_DNA"/>
</dbReference>
<dbReference type="InterPro" id="IPR013324">
    <property type="entry name" value="RNA_pol_sigma_r3/r4-like"/>
</dbReference>
<evidence type="ECO:0000313" key="8">
    <source>
        <dbReference type="Proteomes" id="UP000199310"/>
    </source>
</evidence>
<evidence type="ECO:0000256" key="4">
    <source>
        <dbReference type="ARBA" id="ARBA00023163"/>
    </source>
</evidence>
<dbReference type="GO" id="GO:0006352">
    <property type="term" value="P:DNA-templated transcription initiation"/>
    <property type="evidence" value="ECO:0007669"/>
    <property type="project" value="InterPro"/>
</dbReference>
<keyword evidence="8" id="KW-1185">Reference proteome</keyword>
<dbReference type="SUPFAM" id="SSF88659">
    <property type="entry name" value="Sigma3 and sigma4 domains of RNA polymerase sigma factors"/>
    <property type="match status" value="1"/>
</dbReference>
<keyword evidence="3" id="KW-0731">Sigma factor</keyword>
<name>A0A1I0R2T2_9BACT</name>
<protein>
    <submittedName>
        <fullName evidence="7">RNA polymerase sigma-70 factor, ECF subfamily</fullName>
    </submittedName>
</protein>
<dbReference type="CDD" id="cd06171">
    <property type="entry name" value="Sigma70_r4"/>
    <property type="match status" value="1"/>
</dbReference>
<evidence type="ECO:0000256" key="2">
    <source>
        <dbReference type="ARBA" id="ARBA00023015"/>
    </source>
</evidence>
<organism evidence="7 8">
    <name type="scientific">Chitinophaga arvensicola</name>
    <dbReference type="NCBI Taxonomy" id="29529"/>
    <lineage>
        <taxon>Bacteria</taxon>
        <taxon>Pseudomonadati</taxon>
        <taxon>Bacteroidota</taxon>
        <taxon>Chitinophagia</taxon>
        <taxon>Chitinophagales</taxon>
        <taxon>Chitinophagaceae</taxon>
        <taxon>Chitinophaga</taxon>
    </lineage>
</organism>
<dbReference type="GO" id="GO:0016987">
    <property type="term" value="F:sigma factor activity"/>
    <property type="evidence" value="ECO:0007669"/>
    <property type="project" value="UniProtKB-KW"/>
</dbReference>
<dbReference type="Gene3D" id="1.10.1740.10">
    <property type="match status" value="1"/>
</dbReference>
<dbReference type="NCBIfam" id="TIGR02985">
    <property type="entry name" value="Sig70_bacteroi1"/>
    <property type="match status" value="1"/>
</dbReference>
<dbReference type="Pfam" id="PF04542">
    <property type="entry name" value="Sigma70_r2"/>
    <property type="match status" value="1"/>
</dbReference>
<dbReference type="Gene3D" id="1.10.10.10">
    <property type="entry name" value="Winged helix-like DNA-binding domain superfamily/Winged helix DNA-binding domain"/>
    <property type="match status" value="1"/>
</dbReference>
<dbReference type="InterPro" id="IPR039425">
    <property type="entry name" value="RNA_pol_sigma-70-like"/>
</dbReference>
<dbReference type="InterPro" id="IPR036388">
    <property type="entry name" value="WH-like_DNA-bd_sf"/>
</dbReference>
<dbReference type="STRING" id="29529.SAMN04488122_2145"/>
<dbReference type="RefSeq" id="WP_089894278.1">
    <property type="nucleotide sequence ID" value="NZ_FOJG01000001.1"/>
</dbReference>
<evidence type="ECO:0000313" key="7">
    <source>
        <dbReference type="EMBL" id="SEW34761.1"/>
    </source>
</evidence>
<dbReference type="NCBIfam" id="TIGR02937">
    <property type="entry name" value="sigma70-ECF"/>
    <property type="match status" value="1"/>
</dbReference>